<dbReference type="GO" id="GO:0009279">
    <property type="term" value="C:cell outer membrane"/>
    <property type="evidence" value="ECO:0007669"/>
    <property type="project" value="InterPro"/>
</dbReference>
<feature type="signal peptide" evidence="1">
    <location>
        <begin position="1"/>
        <end position="29"/>
    </location>
</feature>
<dbReference type="RefSeq" id="WP_066100147.1">
    <property type="nucleotide sequence ID" value="NZ_CP016027.1"/>
</dbReference>
<dbReference type="AlphaFoldDB" id="A0A191ZHR6"/>
<dbReference type="Proteomes" id="UP000078596">
    <property type="component" value="Chromosome"/>
</dbReference>
<protein>
    <submittedName>
        <fullName evidence="2">Copper resistance protein CopB</fullName>
    </submittedName>
</protein>
<evidence type="ECO:0000256" key="1">
    <source>
        <dbReference type="SAM" id="SignalP"/>
    </source>
</evidence>
<reference evidence="2 3" key="1">
    <citation type="submission" date="2016-06" db="EMBL/GenBank/DDBJ databases">
        <title>Insight into the functional genes involving in sulfur oxidation in Pearl River water.</title>
        <authorList>
            <person name="Luo J."/>
            <person name="Tan X."/>
            <person name="Lin W."/>
        </authorList>
    </citation>
    <scope>NUCLEOTIDE SEQUENCE [LARGE SCALE GENOMIC DNA]</scope>
    <source>
        <strain evidence="2 3">LS2</strain>
    </source>
</reference>
<keyword evidence="3" id="KW-1185">Reference proteome</keyword>
<sequence>MKKIAHFSTQAVVLALAVSAAAGSGTAQAQTDYAAANAASYQPPSLAQQRADVKKLAEESARHETHNPLIYKVMIDRLERDFTHKGSFTQFEGQAYVGTDTDKLWLKGEGQRMGGKTQDADIEAYYSHAIAPFWDAQIGARHDFSAGTVPGRNWLAIGVQGLAPYKFDTAATAYVGNAGRTALRLTSEYDFFITQRLIFWPGVELNLYGKNDPERGVGRGLSDSRVALRLRYEIRREVAPYVGIQWTNKYGQTASYARADGEATSDMQVIAGLRLWW</sequence>
<dbReference type="EMBL" id="CP016027">
    <property type="protein sequence ID" value="ANJ67388.1"/>
    <property type="molecule type" value="Genomic_DNA"/>
</dbReference>
<name>A0A191ZHR6_9GAMM</name>
<dbReference type="KEGG" id="haz:A9404_08335"/>
<dbReference type="OrthoDB" id="9778934at2"/>
<dbReference type="InterPro" id="IPR007939">
    <property type="entry name" value="Cu-R_B_prcur"/>
</dbReference>
<gene>
    <name evidence="2" type="ORF">A9404_08335</name>
</gene>
<organism evidence="2 3">
    <name type="scientific">Halothiobacillus diazotrophicus</name>
    <dbReference type="NCBI Taxonomy" id="1860122"/>
    <lineage>
        <taxon>Bacteria</taxon>
        <taxon>Pseudomonadati</taxon>
        <taxon>Pseudomonadota</taxon>
        <taxon>Gammaproteobacteria</taxon>
        <taxon>Chromatiales</taxon>
        <taxon>Halothiobacillaceae</taxon>
        <taxon>Halothiobacillus</taxon>
    </lineage>
</organism>
<feature type="chain" id="PRO_5008250403" evidence="1">
    <location>
        <begin position="30"/>
        <end position="277"/>
    </location>
</feature>
<accession>A0A191ZHR6</accession>
<dbReference type="Pfam" id="PF05275">
    <property type="entry name" value="CopB"/>
    <property type="match status" value="1"/>
</dbReference>
<dbReference type="STRING" id="1860122.A9404_08335"/>
<keyword evidence="1" id="KW-0732">Signal</keyword>
<evidence type="ECO:0000313" key="3">
    <source>
        <dbReference type="Proteomes" id="UP000078596"/>
    </source>
</evidence>
<evidence type="ECO:0000313" key="2">
    <source>
        <dbReference type="EMBL" id="ANJ67388.1"/>
    </source>
</evidence>
<dbReference type="GO" id="GO:0005507">
    <property type="term" value="F:copper ion binding"/>
    <property type="evidence" value="ECO:0007669"/>
    <property type="project" value="InterPro"/>
</dbReference>
<proteinExistence type="predicted"/>
<dbReference type="GO" id="GO:0006878">
    <property type="term" value="P:intracellular copper ion homeostasis"/>
    <property type="evidence" value="ECO:0007669"/>
    <property type="project" value="InterPro"/>
</dbReference>